<evidence type="ECO:0000256" key="2">
    <source>
        <dbReference type="ARBA" id="ARBA00022448"/>
    </source>
</evidence>
<gene>
    <name evidence="4" type="ORF">BB559_003246</name>
</gene>
<dbReference type="Gene3D" id="3.30.2320.30">
    <property type="entry name" value="ATP synthase, E subunit, C-terminal"/>
    <property type="match status" value="1"/>
</dbReference>
<evidence type="ECO:0000256" key="1">
    <source>
        <dbReference type="ARBA" id="ARBA00005901"/>
    </source>
</evidence>
<organism evidence="4 5">
    <name type="scientific">Furculomyces boomerangus</name>
    <dbReference type="NCBI Taxonomy" id="61424"/>
    <lineage>
        <taxon>Eukaryota</taxon>
        <taxon>Fungi</taxon>
        <taxon>Fungi incertae sedis</taxon>
        <taxon>Zoopagomycota</taxon>
        <taxon>Kickxellomycotina</taxon>
        <taxon>Harpellomycetes</taxon>
        <taxon>Harpellales</taxon>
        <taxon>Harpellaceae</taxon>
        <taxon>Furculomyces</taxon>
    </lineage>
</organism>
<comment type="similarity">
    <text evidence="1">Belongs to the V-ATPase E subunit family.</text>
</comment>
<evidence type="ECO:0008006" key="6">
    <source>
        <dbReference type="Google" id="ProtNLM"/>
    </source>
</evidence>
<evidence type="ECO:0000313" key="4">
    <source>
        <dbReference type="EMBL" id="PVU93494.1"/>
    </source>
</evidence>
<dbReference type="EMBL" id="MBFT01000321">
    <property type="protein sequence ID" value="PVU93494.1"/>
    <property type="molecule type" value="Genomic_DNA"/>
</dbReference>
<accession>A0A2T9YMJ4</accession>
<keyword evidence="2" id="KW-0813">Transport</keyword>
<evidence type="ECO:0000313" key="5">
    <source>
        <dbReference type="Proteomes" id="UP000245699"/>
    </source>
</evidence>
<proteinExistence type="inferred from homology"/>
<dbReference type="Proteomes" id="UP000245699">
    <property type="component" value="Unassembled WGS sequence"/>
</dbReference>
<evidence type="ECO:0000256" key="3">
    <source>
        <dbReference type="ARBA" id="ARBA00023065"/>
    </source>
</evidence>
<dbReference type="InterPro" id="IPR038495">
    <property type="entry name" value="ATPase_E_C"/>
</dbReference>
<protein>
    <recommendedName>
        <fullName evidence="6">V-type proton ATPase subunit E</fullName>
    </recommendedName>
</protein>
<dbReference type="OrthoDB" id="10263003at2759"/>
<sequence length="230" mass="26570">MALNRPLNDDEVYSEMKKMTAFIRQEAFEKAREIKAKADEEFNIEKAKIVRQDSVNVEKAFERKVKQAEFNKRITTSNLINKCRLQLLQKRQEMLNNLFEEAFNNFENIRANSDEYKRLLKEISIQALIQLSEENAIIYVLKSDIQTMESILSLISSEYTTTTGKSIKLTLDQRSFLSEDCGGGVVVSSPGNKIQVDNTLRSRLNICSEEMLPQIRVALFGHSQNRKFFD</sequence>
<dbReference type="Gene3D" id="6.10.250.1620">
    <property type="match status" value="1"/>
</dbReference>
<keyword evidence="3" id="KW-0406">Ion transport</keyword>
<name>A0A2T9YMJ4_9FUNG</name>
<dbReference type="Pfam" id="PF01991">
    <property type="entry name" value="vATP-synt_E"/>
    <property type="match status" value="1"/>
</dbReference>
<dbReference type="GO" id="GO:0033178">
    <property type="term" value="C:proton-transporting two-sector ATPase complex, catalytic domain"/>
    <property type="evidence" value="ECO:0007669"/>
    <property type="project" value="InterPro"/>
</dbReference>
<comment type="caution">
    <text evidence="4">The sequence shown here is derived from an EMBL/GenBank/DDBJ whole genome shotgun (WGS) entry which is preliminary data.</text>
</comment>
<keyword evidence="5" id="KW-1185">Reference proteome</keyword>
<dbReference type="STRING" id="61424.A0A2T9YMJ4"/>
<dbReference type="PANTHER" id="PTHR45715">
    <property type="entry name" value="ATPASE H+-TRANSPORTING V1 SUBUNIT E1A-RELATED"/>
    <property type="match status" value="1"/>
</dbReference>
<dbReference type="AlphaFoldDB" id="A0A2T9YMJ4"/>
<reference evidence="4 5" key="1">
    <citation type="journal article" date="2018" name="MBio">
        <title>Comparative Genomics Reveals the Core Gene Toolbox for the Fungus-Insect Symbiosis.</title>
        <authorList>
            <person name="Wang Y."/>
            <person name="Stata M."/>
            <person name="Wang W."/>
            <person name="Stajich J.E."/>
            <person name="White M.M."/>
            <person name="Moncalvo J.M."/>
        </authorList>
    </citation>
    <scope>NUCLEOTIDE SEQUENCE [LARGE SCALE GENOMIC DNA]</scope>
    <source>
        <strain evidence="4 5">AUS-77-4</strain>
    </source>
</reference>
<dbReference type="SUPFAM" id="SSF160527">
    <property type="entry name" value="V-type ATPase subunit E-like"/>
    <property type="match status" value="1"/>
</dbReference>
<dbReference type="InterPro" id="IPR002842">
    <property type="entry name" value="ATPase_V1_Esu"/>
</dbReference>
<dbReference type="GO" id="GO:0046961">
    <property type="term" value="F:proton-transporting ATPase activity, rotational mechanism"/>
    <property type="evidence" value="ECO:0007669"/>
    <property type="project" value="InterPro"/>
</dbReference>
<dbReference type="HAMAP" id="MF_00311">
    <property type="entry name" value="ATP_synth_E_arch"/>
    <property type="match status" value="1"/>
</dbReference>